<evidence type="ECO:0000313" key="5">
    <source>
        <dbReference type="EMBL" id="MBU8545395.1"/>
    </source>
</evidence>
<accession>A0ABS6HDM6</accession>
<evidence type="ECO:0000256" key="3">
    <source>
        <dbReference type="ARBA" id="ARBA00023180"/>
    </source>
</evidence>
<dbReference type="PANTHER" id="PTHR10680">
    <property type="entry name" value="PEPTIDYL-GLYCINE ALPHA-AMIDATING MONOOXYGENASE"/>
    <property type="match status" value="1"/>
</dbReference>
<dbReference type="PROSITE" id="PS51125">
    <property type="entry name" value="NHL"/>
    <property type="match status" value="2"/>
</dbReference>
<protein>
    <submittedName>
        <fullName evidence="5">Peptidase</fullName>
    </submittedName>
</protein>
<keyword evidence="6" id="KW-1185">Reference proteome</keyword>
<gene>
    <name evidence="5" type="ORF">JJQ90_16855</name>
</gene>
<dbReference type="Pfam" id="PF01436">
    <property type="entry name" value="NHL"/>
    <property type="match status" value="2"/>
</dbReference>
<name>A0ABS6HDM6_9PROT</name>
<feature type="repeat" description="NHL" evidence="4">
    <location>
        <begin position="166"/>
        <end position="205"/>
    </location>
</feature>
<keyword evidence="3" id="KW-0325">Glycoprotein</keyword>
<keyword evidence="1" id="KW-0732">Signal</keyword>
<evidence type="ECO:0000256" key="1">
    <source>
        <dbReference type="ARBA" id="ARBA00022729"/>
    </source>
</evidence>
<organism evidence="5 6">
    <name type="scientific">Falsiroseomonas oleicola</name>
    <dbReference type="NCBI Taxonomy" id="2801474"/>
    <lineage>
        <taxon>Bacteria</taxon>
        <taxon>Pseudomonadati</taxon>
        <taxon>Pseudomonadota</taxon>
        <taxon>Alphaproteobacteria</taxon>
        <taxon>Acetobacterales</taxon>
        <taxon>Roseomonadaceae</taxon>
        <taxon>Falsiroseomonas</taxon>
    </lineage>
</organism>
<comment type="caution">
    <text evidence="5">The sequence shown here is derived from an EMBL/GenBank/DDBJ whole genome shotgun (WGS) entry which is preliminary data.</text>
</comment>
<dbReference type="Proteomes" id="UP000689967">
    <property type="component" value="Unassembled WGS sequence"/>
</dbReference>
<sequence length="287" mass="31323">MIEERLVVALGAATYSVERPWALDGARYRGGRITDVAVDSQDGAHVLVRYDRYSDPTGLPVIVVVAPDGTVRRELVLPEVSDGHGIAIGPRDEILLTDRDRHEIRIMDPQGDTVLRLGQRNGPGKPFSHPTGAAIHPNGDIFVSDGYGNSLVHRFSPRGELLVTWGEPGAGPGQFTTPHDLAFGIKGEVIVCDRENNRIQAFDIDGKYLWEAGDLYHPMGIVVDPQGRILVSDQIPRLSMFSPEGKLIGRCRPVLNAGHGLARDGAGRILLAEIRDNWLTRLVPTNA</sequence>
<dbReference type="RefSeq" id="WP_216877411.1">
    <property type="nucleotide sequence ID" value="NZ_JAERQM010000005.1"/>
</dbReference>
<proteinExistence type="predicted"/>
<evidence type="ECO:0000313" key="6">
    <source>
        <dbReference type="Proteomes" id="UP000689967"/>
    </source>
</evidence>
<dbReference type="InterPro" id="IPR001258">
    <property type="entry name" value="NHL_repeat"/>
</dbReference>
<reference evidence="5 6" key="1">
    <citation type="submission" date="2021-01" db="EMBL/GenBank/DDBJ databases">
        <title>Roseomonas sp. nov, a bacterium isolated from an oil production mixture in Yumen Oilfield.</title>
        <authorList>
            <person name="Wu D."/>
        </authorList>
    </citation>
    <scope>NUCLEOTIDE SEQUENCE [LARGE SCALE GENOMIC DNA]</scope>
    <source>
        <strain evidence="5 6">ROY-5-3</strain>
    </source>
</reference>
<evidence type="ECO:0000256" key="2">
    <source>
        <dbReference type="ARBA" id="ARBA00022737"/>
    </source>
</evidence>
<feature type="repeat" description="NHL" evidence="4">
    <location>
        <begin position="114"/>
        <end position="158"/>
    </location>
</feature>
<keyword evidence="2" id="KW-0677">Repeat</keyword>
<dbReference type="EMBL" id="JAERQM010000005">
    <property type="protein sequence ID" value="MBU8545395.1"/>
    <property type="molecule type" value="Genomic_DNA"/>
</dbReference>
<evidence type="ECO:0000256" key="4">
    <source>
        <dbReference type="PROSITE-ProRule" id="PRU00504"/>
    </source>
</evidence>